<evidence type="ECO:0000259" key="2">
    <source>
        <dbReference type="PROSITE" id="PS50015"/>
    </source>
</evidence>
<evidence type="ECO:0000256" key="1">
    <source>
        <dbReference type="ARBA" id="ARBA00023157"/>
    </source>
</evidence>
<reference evidence="3 4" key="1">
    <citation type="journal article" date="2018" name="Genome Biol. Evol.">
        <title>Multiple Roots of Fruiting Body Formation in Amoebozoa.</title>
        <authorList>
            <person name="Hillmann F."/>
            <person name="Forbes G."/>
            <person name="Novohradska S."/>
            <person name="Ferling I."/>
            <person name="Riege K."/>
            <person name="Groth M."/>
            <person name="Westermann M."/>
            <person name="Marz M."/>
            <person name="Spaller T."/>
            <person name="Winckler T."/>
            <person name="Schaap P."/>
            <person name="Glockner G."/>
        </authorList>
    </citation>
    <scope>NUCLEOTIDE SEQUENCE [LARGE SCALE GENOMIC DNA]</scope>
    <source>
        <strain evidence="3 4">Jena</strain>
    </source>
</reference>
<dbReference type="OrthoDB" id="17754at2759"/>
<proteinExistence type="predicted"/>
<organism evidence="3 4">
    <name type="scientific">Planoprotostelium fungivorum</name>
    <dbReference type="NCBI Taxonomy" id="1890364"/>
    <lineage>
        <taxon>Eukaryota</taxon>
        <taxon>Amoebozoa</taxon>
        <taxon>Evosea</taxon>
        <taxon>Variosea</taxon>
        <taxon>Cavosteliida</taxon>
        <taxon>Cavosteliaceae</taxon>
        <taxon>Planoprotostelium</taxon>
    </lineage>
</organism>
<dbReference type="FunCoup" id="A0A2P6N0R7">
    <property type="interactions" value="9"/>
</dbReference>
<comment type="caution">
    <text evidence="3">The sequence shown here is derived from an EMBL/GenBank/DDBJ whole genome shotgun (WGS) entry which is preliminary data.</text>
</comment>
<sequence>MDQFILLFSNNNMIPLSVQWFRRLYCGRVKVTTENILAIKPLPAVRESAALDLCPTCQSLLETALQNLLQIIVRESEFFPSFEDRLEAGIGGSCDKICTQLENQYEQIACGLVCEYVGVTEFSKILQSVDPDPIFVCQEFELCPIVEGGQVRFIASGVNPLSGPAGTTFNIQVDYAVINSTGPGLVTLSVGKGLAASLVSTFIEGQEPGQYGMSWSLDTTPSDDQPWTVGAYPILFQICEGDCTGKHSHSRVYAQRTSSLQITASQ</sequence>
<protein>
    <recommendedName>
        <fullName evidence="2">Saposin B-type domain-containing protein</fullName>
    </recommendedName>
</protein>
<evidence type="ECO:0000313" key="3">
    <source>
        <dbReference type="EMBL" id="PRP77541.1"/>
    </source>
</evidence>
<name>A0A2P6N0R7_9EUKA</name>
<feature type="domain" description="Saposin B-type" evidence="2">
    <location>
        <begin position="50"/>
        <end position="147"/>
    </location>
</feature>
<keyword evidence="4" id="KW-1185">Reference proteome</keyword>
<accession>A0A2P6N0R7</accession>
<gene>
    <name evidence="3" type="ORF">PROFUN_14225</name>
</gene>
<dbReference type="Proteomes" id="UP000241769">
    <property type="component" value="Unassembled WGS sequence"/>
</dbReference>
<dbReference type="InterPro" id="IPR008139">
    <property type="entry name" value="SaposinB_dom"/>
</dbReference>
<dbReference type="AlphaFoldDB" id="A0A2P6N0R7"/>
<dbReference type="EMBL" id="MDYQ01000258">
    <property type="protein sequence ID" value="PRP77541.1"/>
    <property type="molecule type" value="Genomic_DNA"/>
</dbReference>
<evidence type="ECO:0000313" key="4">
    <source>
        <dbReference type="Proteomes" id="UP000241769"/>
    </source>
</evidence>
<keyword evidence="1" id="KW-1015">Disulfide bond</keyword>
<dbReference type="InParanoid" id="A0A2P6N0R7"/>
<dbReference type="PROSITE" id="PS50015">
    <property type="entry name" value="SAP_B"/>
    <property type="match status" value="1"/>
</dbReference>